<proteinExistence type="inferred from homology"/>
<dbReference type="EMBL" id="CP022356">
    <property type="protein sequence ID" value="ASK78995.1"/>
    <property type="molecule type" value="Genomic_DNA"/>
</dbReference>
<comment type="similarity">
    <text evidence="2">Belongs to the EamA transporter family.</text>
</comment>
<dbReference type="OrthoDB" id="369870at2"/>
<accession>A0A220VF56</accession>
<evidence type="ECO:0000259" key="9">
    <source>
        <dbReference type="Pfam" id="PF00892"/>
    </source>
</evidence>
<feature type="transmembrane region" description="Helical" evidence="8">
    <location>
        <begin position="177"/>
        <end position="194"/>
    </location>
</feature>
<keyword evidence="6 8" id="KW-1133">Transmembrane helix</keyword>
<dbReference type="Pfam" id="PF00892">
    <property type="entry name" value="EamA"/>
    <property type="match status" value="1"/>
</dbReference>
<feature type="transmembrane region" description="Helical" evidence="8">
    <location>
        <begin position="126"/>
        <end position="143"/>
    </location>
</feature>
<feature type="transmembrane region" description="Helical" evidence="8">
    <location>
        <begin position="7"/>
        <end position="25"/>
    </location>
</feature>
<feature type="transmembrane region" description="Helical" evidence="8">
    <location>
        <begin position="71"/>
        <end position="90"/>
    </location>
</feature>
<organism evidence="10 11">
    <name type="scientific">Paraphotobacterium marinum</name>
    <dbReference type="NCBI Taxonomy" id="1755811"/>
    <lineage>
        <taxon>Bacteria</taxon>
        <taxon>Pseudomonadati</taxon>
        <taxon>Pseudomonadota</taxon>
        <taxon>Gammaproteobacteria</taxon>
        <taxon>Vibrionales</taxon>
        <taxon>Vibrionaceae</taxon>
        <taxon>Paraphotobacterium</taxon>
    </lineage>
</organism>
<evidence type="ECO:0000256" key="7">
    <source>
        <dbReference type="ARBA" id="ARBA00023136"/>
    </source>
</evidence>
<keyword evidence="4" id="KW-1003">Cell membrane</keyword>
<dbReference type="InterPro" id="IPR037185">
    <property type="entry name" value="EmrE-like"/>
</dbReference>
<evidence type="ECO:0000256" key="2">
    <source>
        <dbReference type="ARBA" id="ARBA00007362"/>
    </source>
</evidence>
<feature type="domain" description="EamA" evidence="9">
    <location>
        <begin position="6"/>
        <end position="139"/>
    </location>
</feature>
<evidence type="ECO:0000313" key="10">
    <source>
        <dbReference type="EMBL" id="ASK78995.1"/>
    </source>
</evidence>
<dbReference type="AlphaFoldDB" id="A0A220VF56"/>
<comment type="subcellular location">
    <subcellularLocation>
        <location evidence="1">Cell membrane</location>
        <topology evidence="1">Multi-pass membrane protein</topology>
    </subcellularLocation>
</comment>
<protein>
    <submittedName>
        <fullName evidence="10">Protein RarD</fullName>
    </submittedName>
</protein>
<dbReference type="InterPro" id="IPR000620">
    <property type="entry name" value="EamA_dom"/>
</dbReference>
<feature type="transmembrane region" description="Helical" evidence="8">
    <location>
        <begin position="102"/>
        <end position="119"/>
    </location>
</feature>
<dbReference type="SUPFAM" id="SSF103481">
    <property type="entry name" value="Multidrug resistance efflux transporter EmrE"/>
    <property type="match status" value="1"/>
</dbReference>
<name>A0A220VF56_9GAMM</name>
<feature type="transmembrane region" description="Helical" evidence="8">
    <location>
        <begin position="206"/>
        <end position="228"/>
    </location>
</feature>
<dbReference type="PANTHER" id="PTHR22911">
    <property type="entry name" value="ACYL-MALONYL CONDENSING ENZYME-RELATED"/>
    <property type="match status" value="1"/>
</dbReference>
<evidence type="ECO:0000256" key="3">
    <source>
        <dbReference type="ARBA" id="ARBA00022448"/>
    </source>
</evidence>
<evidence type="ECO:0000256" key="6">
    <source>
        <dbReference type="ARBA" id="ARBA00022989"/>
    </source>
</evidence>
<evidence type="ECO:0000256" key="8">
    <source>
        <dbReference type="SAM" id="Phobius"/>
    </source>
</evidence>
<sequence length="258" mass="30069">MTDKFSGYINIILAYFLWGLAPIYYKLLDGVPSYIVLCHRIIWSFVFILLLVFFFKKFKYIRLILVNKKKVFILFLSSTLICSNWFIYIWSIDQNHILETSLGYFINPIITVFLSMLFLNERLSKWKLIAIIIALMAVIYQVISIGFFPWIALSLATTFGFYALLKKKFPIESQVGLFIETSLFTPVAFFYLLFHSSISVQDYLHYSFLKDLLLVCSGVMTTLPLIFFNNATKKLKLSTVGFFHSDTVLLGFASYFKY</sequence>
<evidence type="ECO:0000313" key="11">
    <source>
        <dbReference type="Proteomes" id="UP000242175"/>
    </source>
</evidence>
<dbReference type="PANTHER" id="PTHR22911:SF137">
    <property type="entry name" value="SOLUTE CARRIER FAMILY 35 MEMBER G2-RELATED"/>
    <property type="match status" value="1"/>
</dbReference>
<gene>
    <name evidence="10" type="primary">rarD</name>
    <name evidence="10" type="ORF">CF386_07970</name>
</gene>
<keyword evidence="3" id="KW-0813">Transport</keyword>
<evidence type="ECO:0000256" key="4">
    <source>
        <dbReference type="ARBA" id="ARBA00022475"/>
    </source>
</evidence>
<dbReference type="KEGG" id="pmai:CF386_07970"/>
<dbReference type="NCBIfam" id="TIGR00688">
    <property type="entry name" value="rarD"/>
    <property type="match status" value="1"/>
</dbReference>
<keyword evidence="11" id="KW-1185">Reference proteome</keyword>
<dbReference type="InterPro" id="IPR004626">
    <property type="entry name" value="RarD"/>
</dbReference>
<dbReference type="RefSeq" id="WP_089073903.1">
    <property type="nucleotide sequence ID" value="NZ_CBCSAM010000006.1"/>
</dbReference>
<feature type="transmembrane region" description="Helical" evidence="8">
    <location>
        <begin position="31"/>
        <end position="55"/>
    </location>
</feature>
<reference evidence="10 11" key="1">
    <citation type="journal article" date="2016" name="Int. J. Syst. Evol. Microbiol.">
        <title>Paraphotobacterium marinum gen. nov., sp. nov., a member of the family Vibrionaceae, isolated from surface seawater.</title>
        <authorList>
            <person name="Huang Z."/>
            <person name="Dong C."/>
            <person name="Shao Z."/>
        </authorList>
    </citation>
    <scope>NUCLEOTIDE SEQUENCE [LARGE SCALE GENOMIC DNA]</scope>
    <source>
        <strain evidence="10 11">NSCS20N07D</strain>
    </source>
</reference>
<dbReference type="Proteomes" id="UP000242175">
    <property type="component" value="Chromosome small"/>
</dbReference>
<evidence type="ECO:0000256" key="1">
    <source>
        <dbReference type="ARBA" id="ARBA00004651"/>
    </source>
</evidence>
<dbReference type="GO" id="GO:0005886">
    <property type="term" value="C:plasma membrane"/>
    <property type="evidence" value="ECO:0007669"/>
    <property type="project" value="UniProtKB-SubCell"/>
</dbReference>
<keyword evidence="7 8" id="KW-0472">Membrane</keyword>
<evidence type="ECO:0000256" key="5">
    <source>
        <dbReference type="ARBA" id="ARBA00022692"/>
    </source>
</evidence>
<keyword evidence="5 8" id="KW-0812">Transmembrane</keyword>